<protein>
    <submittedName>
        <fullName evidence="1">Uncharacterized protein</fullName>
    </submittedName>
</protein>
<dbReference type="AlphaFoldDB" id="A0A1R3KPS4"/>
<gene>
    <name evidence="1" type="ORF">COLO4_05882</name>
</gene>
<comment type="caution">
    <text evidence="1">The sequence shown here is derived from an EMBL/GenBank/DDBJ whole genome shotgun (WGS) entry which is preliminary data.</text>
</comment>
<name>A0A1R3KPS4_9ROSI</name>
<dbReference type="Proteomes" id="UP000187203">
    <property type="component" value="Unassembled WGS sequence"/>
</dbReference>
<organism evidence="1 2">
    <name type="scientific">Corchorus olitorius</name>
    <dbReference type="NCBI Taxonomy" id="93759"/>
    <lineage>
        <taxon>Eukaryota</taxon>
        <taxon>Viridiplantae</taxon>
        <taxon>Streptophyta</taxon>
        <taxon>Embryophyta</taxon>
        <taxon>Tracheophyta</taxon>
        <taxon>Spermatophyta</taxon>
        <taxon>Magnoliopsida</taxon>
        <taxon>eudicotyledons</taxon>
        <taxon>Gunneridae</taxon>
        <taxon>Pentapetalae</taxon>
        <taxon>rosids</taxon>
        <taxon>malvids</taxon>
        <taxon>Malvales</taxon>
        <taxon>Malvaceae</taxon>
        <taxon>Grewioideae</taxon>
        <taxon>Apeibeae</taxon>
        <taxon>Corchorus</taxon>
    </lineage>
</organism>
<evidence type="ECO:0000313" key="1">
    <source>
        <dbReference type="EMBL" id="OMP09028.1"/>
    </source>
</evidence>
<accession>A0A1R3KPS4</accession>
<dbReference type="EMBL" id="AWUE01012498">
    <property type="protein sequence ID" value="OMP09028.1"/>
    <property type="molecule type" value="Genomic_DNA"/>
</dbReference>
<sequence length="37" mass="4184">MTTQKLFQHQFQSYVTAKHPLQRVGLAPDNATIDNPS</sequence>
<evidence type="ECO:0000313" key="2">
    <source>
        <dbReference type="Proteomes" id="UP000187203"/>
    </source>
</evidence>
<reference evidence="2" key="1">
    <citation type="submission" date="2013-09" db="EMBL/GenBank/DDBJ databases">
        <title>Corchorus olitorius genome sequencing.</title>
        <authorList>
            <person name="Alam M."/>
            <person name="Haque M.S."/>
            <person name="Islam M.S."/>
            <person name="Emdad E.M."/>
            <person name="Islam M.M."/>
            <person name="Ahmed B."/>
            <person name="Halim A."/>
            <person name="Hossen Q.M.M."/>
            <person name="Hossain M.Z."/>
            <person name="Ahmed R."/>
            <person name="Khan M.M."/>
            <person name="Islam R."/>
            <person name="Rashid M.M."/>
            <person name="Khan S.A."/>
            <person name="Rahman M.S."/>
            <person name="Alam M."/>
            <person name="Yahiya A.S."/>
            <person name="Khan M.S."/>
            <person name="Azam M.S."/>
            <person name="Haque T."/>
            <person name="Lashkar M.Z.H."/>
            <person name="Akhand A.I."/>
            <person name="Morshed G."/>
            <person name="Roy S."/>
            <person name="Uddin K.S."/>
            <person name="Rabeya T."/>
            <person name="Hossain A.S."/>
            <person name="Chowdhury A."/>
            <person name="Snigdha A.R."/>
            <person name="Mortoza M.S."/>
            <person name="Matin S.A."/>
            <person name="Hoque S.M.E."/>
            <person name="Islam M.K."/>
            <person name="Roy D.K."/>
            <person name="Haider R."/>
            <person name="Moosa M.M."/>
            <person name="Elias S.M."/>
            <person name="Hasan A.M."/>
            <person name="Jahan S."/>
            <person name="Shafiuddin M."/>
            <person name="Mahmood N."/>
            <person name="Shommy N.S."/>
        </authorList>
    </citation>
    <scope>NUCLEOTIDE SEQUENCE [LARGE SCALE GENOMIC DNA]</scope>
    <source>
        <strain evidence="2">cv. O-4</strain>
    </source>
</reference>
<proteinExistence type="predicted"/>
<keyword evidence="2" id="KW-1185">Reference proteome</keyword>